<name>A0ABT0JVB8_9ACTN</name>
<dbReference type="Gene3D" id="1.10.10.10">
    <property type="entry name" value="Winged helix-like DNA-binding domain superfamily/Winged helix DNA-binding domain"/>
    <property type="match status" value="1"/>
</dbReference>
<gene>
    <name evidence="2" type="ORF">MXD59_06800</name>
</gene>
<evidence type="ECO:0000256" key="1">
    <source>
        <dbReference type="SAM" id="MobiDB-lite"/>
    </source>
</evidence>
<feature type="region of interest" description="Disordered" evidence="1">
    <location>
        <begin position="34"/>
        <end position="71"/>
    </location>
</feature>
<dbReference type="Proteomes" id="UP001201873">
    <property type="component" value="Unassembled WGS sequence"/>
</dbReference>
<proteinExistence type="predicted"/>
<dbReference type="EMBL" id="JALKFT010000005">
    <property type="protein sequence ID" value="MCK9875486.1"/>
    <property type="molecule type" value="Genomic_DNA"/>
</dbReference>
<dbReference type="InterPro" id="IPR036388">
    <property type="entry name" value="WH-like_DNA-bd_sf"/>
</dbReference>
<sequence length="71" mass="7912">MCDDAQRHSDLLERIGGISRKTLTQSLRACVRARLADPGDNRHRPRSGPDHISSSQTTDRSVGQREVRCPS</sequence>
<keyword evidence="3" id="KW-1185">Reference proteome</keyword>
<evidence type="ECO:0000313" key="3">
    <source>
        <dbReference type="Proteomes" id="UP001201873"/>
    </source>
</evidence>
<comment type="caution">
    <text evidence="2">The sequence shown here is derived from an EMBL/GenBank/DDBJ whole genome shotgun (WGS) entry which is preliminary data.</text>
</comment>
<reference evidence="2 3" key="1">
    <citation type="submission" date="2022-04" db="EMBL/GenBank/DDBJ databases">
        <title>Genome diversity in the genus Frankia.</title>
        <authorList>
            <person name="Carlos-Shanley C."/>
            <person name="Hahn D."/>
        </authorList>
    </citation>
    <scope>NUCLEOTIDE SEQUENCE [LARGE SCALE GENOMIC DNA]</scope>
    <source>
        <strain evidence="2 3">Ag45/Mut15</strain>
    </source>
</reference>
<feature type="compositionally biased region" description="Polar residues" evidence="1">
    <location>
        <begin position="52"/>
        <end position="61"/>
    </location>
</feature>
<feature type="compositionally biased region" description="Basic and acidic residues" evidence="1">
    <location>
        <begin position="62"/>
        <end position="71"/>
    </location>
</feature>
<protein>
    <recommendedName>
        <fullName evidence="4">Transposase</fullName>
    </recommendedName>
</protein>
<accession>A0ABT0JVB8</accession>
<organism evidence="2 3">
    <name type="scientific">Frankia umida</name>
    <dbReference type="NCBI Taxonomy" id="573489"/>
    <lineage>
        <taxon>Bacteria</taxon>
        <taxon>Bacillati</taxon>
        <taxon>Actinomycetota</taxon>
        <taxon>Actinomycetes</taxon>
        <taxon>Frankiales</taxon>
        <taxon>Frankiaceae</taxon>
        <taxon>Frankia</taxon>
    </lineage>
</organism>
<evidence type="ECO:0000313" key="2">
    <source>
        <dbReference type="EMBL" id="MCK9875486.1"/>
    </source>
</evidence>
<evidence type="ECO:0008006" key="4">
    <source>
        <dbReference type="Google" id="ProtNLM"/>
    </source>
</evidence>